<dbReference type="GO" id="GO:0006508">
    <property type="term" value="P:proteolysis"/>
    <property type="evidence" value="ECO:0007669"/>
    <property type="project" value="InterPro"/>
</dbReference>
<dbReference type="GO" id="GO:0051301">
    <property type="term" value="P:cell division"/>
    <property type="evidence" value="ECO:0007669"/>
    <property type="project" value="UniProtKB-KW"/>
</dbReference>
<dbReference type="Proteomes" id="UP000000321">
    <property type="component" value="Unassembled WGS sequence"/>
</dbReference>
<comment type="caution">
    <text evidence="3">The sequence shown here is derived from an EMBL/GenBank/DDBJ whole genome shotgun (WGS) entry which is preliminary data.</text>
</comment>
<dbReference type="EMBL" id="AAPJ01000002">
    <property type="protein sequence ID" value="EAS50787.1"/>
    <property type="molecule type" value="Genomic_DNA"/>
</dbReference>
<dbReference type="InterPro" id="IPR037219">
    <property type="entry name" value="Peptidase_M41-like"/>
</dbReference>
<dbReference type="InterPro" id="IPR027417">
    <property type="entry name" value="P-loop_NTPase"/>
</dbReference>
<dbReference type="GO" id="GO:0005524">
    <property type="term" value="F:ATP binding"/>
    <property type="evidence" value="ECO:0007669"/>
    <property type="project" value="InterPro"/>
</dbReference>
<keyword evidence="3" id="KW-0131">Cell cycle</keyword>
<dbReference type="Gene3D" id="1.20.58.760">
    <property type="entry name" value="Peptidase M41"/>
    <property type="match status" value="1"/>
</dbReference>
<gene>
    <name evidence="3" type="ORF">SI859A1_00912</name>
</gene>
<dbReference type="Gene3D" id="3.40.50.300">
    <property type="entry name" value="P-loop containing nucleotide triphosphate hydrolases"/>
    <property type="match status" value="1"/>
</dbReference>
<dbReference type="OrthoDB" id="9809379at2"/>
<dbReference type="CDD" id="cd19481">
    <property type="entry name" value="RecA-like_protease"/>
    <property type="match status" value="1"/>
</dbReference>
<dbReference type="GO" id="GO:0004176">
    <property type="term" value="F:ATP-dependent peptidase activity"/>
    <property type="evidence" value="ECO:0007669"/>
    <property type="project" value="InterPro"/>
</dbReference>
<dbReference type="GO" id="GO:0005886">
    <property type="term" value="C:plasma membrane"/>
    <property type="evidence" value="ECO:0007669"/>
    <property type="project" value="TreeGrafter"/>
</dbReference>
<feature type="region of interest" description="Disordered" evidence="1">
    <location>
        <begin position="1"/>
        <end position="32"/>
    </location>
</feature>
<dbReference type="SMART" id="SM00382">
    <property type="entry name" value="AAA"/>
    <property type="match status" value="1"/>
</dbReference>
<dbReference type="InterPro" id="IPR000642">
    <property type="entry name" value="Peptidase_M41"/>
</dbReference>
<evidence type="ECO:0000313" key="3">
    <source>
        <dbReference type="EMBL" id="EAS50787.1"/>
    </source>
</evidence>
<dbReference type="SUPFAM" id="SSF52540">
    <property type="entry name" value="P-loop containing nucleoside triphosphate hydrolases"/>
    <property type="match status" value="1"/>
</dbReference>
<name>Q1YJT6_AURMS</name>
<keyword evidence="4" id="KW-1185">Reference proteome</keyword>
<dbReference type="Pfam" id="PF01434">
    <property type="entry name" value="Peptidase_M41"/>
    <property type="match status" value="1"/>
</dbReference>
<dbReference type="GO" id="GO:0016887">
    <property type="term" value="F:ATP hydrolysis activity"/>
    <property type="evidence" value="ECO:0007669"/>
    <property type="project" value="InterPro"/>
</dbReference>
<dbReference type="AlphaFoldDB" id="Q1YJT6"/>
<dbReference type="GO" id="GO:0030163">
    <property type="term" value="P:protein catabolic process"/>
    <property type="evidence" value="ECO:0007669"/>
    <property type="project" value="TreeGrafter"/>
</dbReference>
<dbReference type="BioCyc" id="AURANTIMONAS:SI859A1_00912-MONOMER"/>
<keyword evidence="3" id="KW-0132">Cell division</keyword>
<dbReference type="HOGENOM" id="CLU_000688_20_0_5"/>
<feature type="domain" description="AAA+ ATPase" evidence="2">
    <location>
        <begin position="278"/>
        <end position="418"/>
    </location>
</feature>
<evidence type="ECO:0000259" key="2">
    <source>
        <dbReference type="SMART" id="SM00382"/>
    </source>
</evidence>
<proteinExistence type="predicted"/>
<organism evidence="3 4">
    <name type="scientific">Aurantimonas manganoxydans (strain ATCC BAA-1229 / DSM 21871 / SI85-9A1)</name>
    <dbReference type="NCBI Taxonomy" id="287752"/>
    <lineage>
        <taxon>Bacteria</taxon>
        <taxon>Pseudomonadati</taxon>
        <taxon>Pseudomonadota</taxon>
        <taxon>Alphaproteobacteria</taxon>
        <taxon>Hyphomicrobiales</taxon>
        <taxon>Aurantimonadaceae</taxon>
        <taxon>Aurantimonas</taxon>
    </lineage>
</organism>
<dbReference type="Gene3D" id="1.10.8.60">
    <property type="match status" value="1"/>
</dbReference>
<protein>
    <submittedName>
        <fullName evidence="3">Putative cell division protein</fullName>
    </submittedName>
</protein>
<evidence type="ECO:0000313" key="4">
    <source>
        <dbReference type="Proteomes" id="UP000000321"/>
    </source>
</evidence>
<evidence type="ECO:0000256" key="1">
    <source>
        <dbReference type="SAM" id="MobiDB-lite"/>
    </source>
</evidence>
<dbReference type="PANTHER" id="PTHR23076">
    <property type="entry name" value="METALLOPROTEASE M41 FTSH"/>
    <property type="match status" value="1"/>
</dbReference>
<dbReference type="InterPro" id="IPR003959">
    <property type="entry name" value="ATPase_AAA_core"/>
</dbReference>
<dbReference type="PANTHER" id="PTHR23076:SF97">
    <property type="entry name" value="ATP-DEPENDENT ZINC METALLOPROTEASE YME1L1"/>
    <property type="match status" value="1"/>
</dbReference>
<dbReference type="InterPro" id="IPR003593">
    <property type="entry name" value="AAA+_ATPase"/>
</dbReference>
<accession>Q1YJT6</accession>
<reference evidence="3 4" key="1">
    <citation type="journal article" date="2008" name="Appl. Environ. Microbiol.">
        <title>Genomic insights into Mn(II) oxidation by the marine alphaproteobacterium Aurantimonas sp. strain SI85-9A1.</title>
        <authorList>
            <person name="Dick G.J."/>
            <person name="Podell S."/>
            <person name="Johnson H.A."/>
            <person name="Rivera-Espinoza Y."/>
            <person name="Bernier-Latmani R."/>
            <person name="McCarthy J.K."/>
            <person name="Torpey J.W."/>
            <person name="Clement B.G."/>
            <person name="Gaasterland T."/>
            <person name="Tebo B.M."/>
        </authorList>
    </citation>
    <scope>NUCLEOTIDE SEQUENCE [LARGE SCALE GENOMIC DNA]</scope>
    <source>
        <strain evidence="3 4">SI85-9A1</strain>
    </source>
</reference>
<dbReference type="RefSeq" id="WP_009208777.1">
    <property type="nucleotide sequence ID" value="NZ_BBWP01000036.1"/>
</dbReference>
<dbReference type="GO" id="GO:0004222">
    <property type="term" value="F:metalloendopeptidase activity"/>
    <property type="evidence" value="ECO:0007669"/>
    <property type="project" value="InterPro"/>
</dbReference>
<dbReference type="SUPFAM" id="SSF140990">
    <property type="entry name" value="FtsH protease domain-like"/>
    <property type="match status" value="1"/>
</dbReference>
<sequence length="660" mass="71260">MSAGRGKFRGLKERTFDGTSGDELTAKEAKEAQAEVDREIDDRLAKLSPATRLLFDRIRPAITDALVRRVEGRKPAFVIVRIASPEWRHCTFEAVAMALEDAVRTEFMLYGVRYQHVPGDDFGDRAWQRKKPADKTQHVLSILSTGITIVALSIGEELDGAVSAIADLEIDLSRIEASELEAAVRRAFPESTCPWPENIAVSKIEPRWIDLAVGRSASTEEAFRMIAAILGRQEPASGGVTAPRLEDLHGYGEAGQWGRRLVAALKDHQAGRIPWTDVDAGALLVGPPGTGKTLFASALARSADVAFFPTSYSAWQGTGEGHLGDVVRAIRKSFSEAAANTPCIIFVDEVDSVPARSSGHHRDDWWRTIVNCLLECLDGTGRREGVVVLAACNDDTGLDPALVRSGRLDRRFHIGLPREDDLLKILRHHLPMIPENEIQPAAVTLAGSTSGADAARIARDVRQRARGQGRCPTGSDLLTVALPADNRPEALRRRIAVHEAGHAVAIFCQGQIPSSLSIVASGGGAVILERQETELVLGDLNDQLAINLAGRAAEEVILGSVSAGAGGTADSDLGQSTKLVMMIEGRLGLGSRIGVVDRVEEMAIERRLRLAYADALLAAMRNRRAIEALAELALERRVLGRTALSEFWSAIGPISLSNPH</sequence>
<dbReference type="Pfam" id="PF00004">
    <property type="entry name" value="AAA"/>
    <property type="match status" value="1"/>
</dbReference>